<dbReference type="EMBL" id="AP019303">
    <property type="protein sequence ID" value="BBH07461.1"/>
    <property type="molecule type" value="Genomic_DNA"/>
</dbReference>
<name>A0A4Y1RSY0_PRUDU</name>
<protein>
    <submittedName>
        <fullName evidence="1">Uncharacterized protein</fullName>
    </submittedName>
</protein>
<feature type="non-terminal residue" evidence="1">
    <location>
        <position position="1"/>
    </location>
</feature>
<evidence type="ECO:0000313" key="1">
    <source>
        <dbReference type="EMBL" id="BBH07461.1"/>
    </source>
</evidence>
<accession>A0A4Y1RSY0</accession>
<sequence length="97" mass="10440">PDPNSALEFESDPVRVRHLANVGTIDLFALLITVSVTQSQPEPQTGRIQGTVVSLICIPGSHGPGVPETREANVKCTDKLKANWMSVDIVISEGNIY</sequence>
<dbReference type="AlphaFoldDB" id="A0A4Y1RSY0"/>
<organism evidence="1">
    <name type="scientific">Prunus dulcis</name>
    <name type="common">Almond</name>
    <name type="synonym">Amygdalus dulcis</name>
    <dbReference type="NCBI Taxonomy" id="3755"/>
    <lineage>
        <taxon>Eukaryota</taxon>
        <taxon>Viridiplantae</taxon>
        <taxon>Streptophyta</taxon>
        <taxon>Embryophyta</taxon>
        <taxon>Tracheophyta</taxon>
        <taxon>Spermatophyta</taxon>
        <taxon>Magnoliopsida</taxon>
        <taxon>eudicotyledons</taxon>
        <taxon>Gunneridae</taxon>
        <taxon>Pentapetalae</taxon>
        <taxon>rosids</taxon>
        <taxon>fabids</taxon>
        <taxon>Rosales</taxon>
        <taxon>Rosaceae</taxon>
        <taxon>Amygdaloideae</taxon>
        <taxon>Amygdaleae</taxon>
        <taxon>Prunus</taxon>
    </lineage>
</organism>
<reference evidence="1" key="1">
    <citation type="journal article" date="2019" name="Science">
        <title>Mutation of a bHLH transcription factor allowed almond domestication.</title>
        <authorList>
            <person name="Sanchez-Perez R."/>
            <person name="Pavan S."/>
            <person name="Mazzeo R."/>
            <person name="Moldovan C."/>
            <person name="Aiese Cigliano R."/>
            <person name="Del Cueto J."/>
            <person name="Ricciardi F."/>
            <person name="Lotti C."/>
            <person name="Ricciardi L."/>
            <person name="Dicenta F."/>
            <person name="Lopez-Marques R.L."/>
            <person name="Lindberg Moller B."/>
        </authorList>
    </citation>
    <scope>NUCLEOTIDE SEQUENCE</scope>
</reference>
<proteinExistence type="predicted"/>
<gene>
    <name evidence="1" type="ORF">Prudu_019407</name>
</gene>